<evidence type="ECO:0000259" key="2">
    <source>
        <dbReference type="PROSITE" id="PS50093"/>
    </source>
</evidence>
<dbReference type="InterPro" id="IPR022409">
    <property type="entry name" value="PKD/Chitinase_dom"/>
</dbReference>
<dbReference type="Pfam" id="PF02010">
    <property type="entry name" value="REJ"/>
    <property type="match status" value="1"/>
</dbReference>
<gene>
    <name evidence="3" type="ORF">ENH88_05630</name>
</gene>
<dbReference type="SMART" id="SM00089">
    <property type="entry name" value="PKD"/>
    <property type="match status" value="5"/>
</dbReference>
<comment type="caution">
    <text evidence="3">The sequence shown here is derived from an EMBL/GenBank/DDBJ whole genome shotgun (WGS) entry which is preliminary data.</text>
</comment>
<dbReference type="Pfam" id="PF22352">
    <property type="entry name" value="K319L-like_PKD"/>
    <property type="match status" value="2"/>
</dbReference>
<dbReference type="GO" id="GO:0031410">
    <property type="term" value="C:cytoplasmic vesicle"/>
    <property type="evidence" value="ECO:0007669"/>
    <property type="project" value="TreeGrafter"/>
</dbReference>
<evidence type="ECO:0000313" key="3">
    <source>
        <dbReference type="EMBL" id="HEA15922.1"/>
    </source>
</evidence>
<dbReference type="Proteomes" id="UP000886188">
    <property type="component" value="Unassembled WGS sequence"/>
</dbReference>
<dbReference type="CDD" id="cd00146">
    <property type="entry name" value="PKD"/>
    <property type="match status" value="1"/>
</dbReference>
<feature type="domain" description="PKD" evidence="2">
    <location>
        <begin position="50"/>
        <end position="132"/>
    </location>
</feature>
<dbReference type="InterPro" id="IPR013783">
    <property type="entry name" value="Ig-like_fold"/>
</dbReference>
<dbReference type="GO" id="GO:0016020">
    <property type="term" value="C:membrane"/>
    <property type="evidence" value="ECO:0007669"/>
    <property type="project" value="TreeGrafter"/>
</dbReference>
<dbReference type="InterPro" id="IPR000601">
    <property type="entry name" value="PKD_dom"/>
</dbReference>
<reference evidence="3" key="1">
    <citation type="journal article" date="2020" name="mSystems">
        <title>Genome- and Community-Level Interaction Insights into Carbon Utilization and Element Cycling Functions of Hydrothermarchaeota in Hydrothermal Sediment.</title>
        <authorList>
            <person name="Zhou Z."/>
            <person name="Liu Y."/>
            <person name="Xu W."/>
            <person name="Pan J."/>
            <person name="Luo Z.H."/>
            <person name="Li M."/>
        </authorList>
    </citation>
    <scope>NUCLEOTIDE SEQUENCE [LARGE SCALE GENOMIC DNA]</scope>
    <source>
        <strain evidence="3">HyVt-346</strain>
    </source>
</reference>
<accession>A0A7V1GE61</accession>
<evidence type="ECO:0000256" key="1">
    <source>
        <dbReference type="SAM" id="SignalP"/>
    </source>
</evidence>
<dbReference type="Pfam" id="PF18911">
    <property type="entry name" value="PKD_4"/>
    <property type="match status" value="1"/>
</dbReference>
<dbReference type="RefSeq" id="WP_304180524.1">
    <property type="nucleotide sequence ID" value="NZ_DRGM01000060.1"/>
</dbReference>
<dbReference type="InterPro" id="IPR002859">
    <property type="entry name" value="PKD/REJ-like"/>
</dbReference>
<name>A0A7V1GE61_9GAMM</name>
<sequence>MKVNVFFLLFFIIFLSGCGGSSDTPTKQTTVVNQAPVAVITVTQEPIFVVGQEFVFSAVESHDANKDKLTYQWSLVNSDKQAISLANTTAQNITVVFATEGEYRLTLVVNDGIVNSVVASYDINVEQATAAVVAHAGPDQSVKLGALIKLSGRSSYVLQGNIHYQWSFVDKPSSSIAVLDKINSIESEFIADVMGQYRLSLIVSDDTGQQSIDEVDIEVKPYTENSSPNAVISFIAPQVLISQTLNLSARDSYDVDGDLLTYLWEVISQPSNSSVELNNYRTVDAEFSADTPGDYEIELTVADPTLASTSTSAIVKVVSGNQVPVANAGPDKIVNTGQSIPLSAIASYDPEQSPLAYQWSLIKKPDDSDLQLITSNQQIIMVELDVDGEYVFSLVVNDGQADSTPSQVRITAKSNQKPIAKIKAATSAYLYQTVTLDGSGSQDPEGTDLSYQWVWLSRAGDSELNDAESKTPSFIPLVGGEYVVQLIVNDGSQSSDPVQLAITAQENLPPVIHLAGDSERATSYGSEVILDASLSKDPEGGALTYSWTLSKPRLSNSILANTTEAITSFTPLTFGTYTASVSVTDDAGNTVVKQILIAVSMNDVSWLGTVSGRLVDSLGRGLANVDLFSSEAITDSLYFSTDDNGYYQAVIGVGAEKKFSIMGYSSPFAFANVVRDQQVTANHFIIDLGTKTALIKQNVRIGLATCEGYSGPTELELKFNALDLSLKGGELDQRVYSSQIITIGKTSEFSLFAPFLYRVDTDDYPVIWIKNTEKGDYDRKEQWQLDLRANSNDIVEHTFEVCDQLTP</sequence>
<feature type="chain" id="PRO_5030957832" evidence="1">
    <location>
        <begin position="22"/>
        <end position="807"/>
    </location>
</feature>
<feature type="signal peptide" evidence="1">
    <location>
        <begin position="1"/>
        <end position="21"/>
    </location>
</feature>
<proteinExistence type="predicted"/>
<organism evidence="3">
    <name type="scientific">Pseudoalteromonas prydzensis</name>
    <dbReference type="NCBI Taxonomy" id="182141"/>
    <lineage>
        <taxon>Bacteria</taxon>
        <taxon>Pseudomonadati</taxon>
        <taxon>Pseudomonadota</taxon>
        <taxon>Gammaproteobacteria</taxon>
        <taxon>Alteromonadales</taxon>
        <taxon>Pseudoalteromonadaceae</taxon>
        <taxon>Pseudoalteromonas</taxon>
    </lineage>
</organism>
<keyword evidence="1" id="KW-0732">Signal</keyword>
<dbReference type="PANTHER" id="PTHR46182">
    <property type="entry name" value="FI19480P1"/>
    <property type="match status" value="1"/>
</dbReference>
<dbReference type="EMBL" id="DRGM01000060">
    <property type="protein sequence ID" value="HEA15922.1"/>
    <property type="molecule type" value="Genomic_DNA"/>
</dbReference>
<dbReference type="AlphaFoldDB" id="A0A7V1GE61"/>
<dbReference type="PROSITE" id="PS51257">
    <property type="entry name" value="PROKAR_LIPOPROTEIN"/>
    <property type="match status" value="1"/>
</dbReference>
<dbReference type="InterPro" id="IPR029865">
    <property type="entry name" value="KIAA0319-like"/>
</dbReference>
<protein>
    <submittedName>
        <fullName evidence="3">PKD domain-containing protein</fullName>
    </submittedName>
</protein>
<dbReference type="InterPro" id="IPR035986">
    <property type="entry name" value="PKD_dom_sf"/>
</dbReference>
<dbReference type="Gene3D" id="2.60.40.10">
    <property type="entry name" value="Immunoglobulins"/>
    <property type="match status" value="6"/>
</dbReference>
<dbReference type="PROSITE" id="PS50093">
    <property type="entry name" value="PKD"/>
    <property type="match status" value="1"/>
</dbReference>
<dbReference type="PANTHER" id="PTHR46182:SF2">
    <property type="entry name" value="FI19480P1"/>
    <property type="match status" value="1"/>
</dbReference>
<dbReference type="SUPFAM" id="SSF49299">
    <property type="entry name" value="PKD domain"/>
    <property type="match status" value="5"/>
</dbReference>